<dbReference type="OMA" id="YVYHYTI"/>
<keyword evidence="3 4" id="KW-0568">Pathogenesis-related protein</keyword>
<dbReference type="InterPro" id="IPR050279">
    <property type="entry name" value="Plant_def-hormone_signal"/>
</dbReference>
<dbReference type="OrthoDB" id="1858506at2759"/>
<evidence type="ECO:0000256" key="4">
    <source>
        <dbReference type="RuleBase" id="RU000409"/>
    </source>
</evidence>
<reference evidence="6" key="1">
    <citation type="submission" date="2012-05" db="EMBL/GenBank/DDBJ databases">
        <authorList>
            <person name="Krishnakumar V."/>
            <person name="Cheung F."/>
            <person name="Xiao Y."/>
            <person name="Chan A."/>
            <person name="Moskal W.A."/>
            <person name="Town C.D."/>
        </authorList>
    </citation>
    <scope>NUCLEOTIDE SEQUENCE</scope>
</reference>
<dbReference type="RefSeq" id="XP_057430183.1">
    <property type="nucleotide sequence ID" value="XM_057574200.1"/>
</dbReference>
<evidence type="ECO:0000256" key="2">
    <source>
        <dbReference type="ARBA" id="ARBA00022821"/>
    </source>
</evidence>
<dbReference type="PROSITE" id="PS00451">
    <property type="entry name" value="PATHOGENESIS_BETVI"/>
    <property type="match status" value="1"/>
</dbReference>
<evidence type="ECO:0000256" key="1">
    <source>
        <dbReference type="ARBA" id="ARBA00009744"/>
    </source>
</evidence>
<dbReference type="Pfam" id="PF00407">
    <property type="entry name" value="Bet_v_1"/>
    <property type="match status" value="1"/>
</dbReference>
<keyword evidence="2 4" id="KW-0611">Plant defense</keyword>
<dbReference type="GO" id="GO:0010427">
    <property type="term" value="F:abscisic acid binding"/>
    <property type="evidence" value="ECO:0007669"/>
    <property type="project" value="InterPro"/>
</dbReference>
<comment type="similarity">
    <text evidence="1 4">Belongs to the BetVI family.</text>
</comment>
<evidence type="ECO:0000256" key="3">
    <source>
        <dbReference type="ARBA" id="ARBA00023265"/>
    </source>
</evidence>
<evidence type="ECO:0000259" key="5">
    <source>
        <dbReference type="SMART" id="SM01037"/>
    </source>
</evidence>
<proteinExistence type="evidence at transcript level"/>
<dbReference type="EMBL" id="BT142718">
    <property type="protein sequence ID" value="AFK42512.1"/>
    <property type="molecule type" value="mRNA"/>
</dbReference>
<dbReference type="CDD" id="cd07816">
    <property type="entry name" value="Bet_v1-like"/>
    <property type="match status" value="1"/>
</dbReference>
<dbReference type="SUPFAM" id="SSF55961">
    <property type="entry name" value="Bet v1-like"/>
    <property type="match status" value="1"/>
</dbReference>
<feature type="domain" description="Bet v I/Major latex protein" evidence="5">
    <location>
        <begin position="6"/>
        <end position="152"/>
    </location>
</feature>
<dbReference type="FunFam" id="3.30.530.20:FF:000007">
    <property type="entry name" value="Major pollen allergen Bet v 1-A"/>
    <property type="match status" value="1"/>
</dbReference>
<dbReference type="InterPro" id="IPR023393">
    <property type="entry name" value="START-like_dom_sf"/>
</dbReference>
<dbReference type="KEGG" id="lja:130723230"/>
<accession>I3SQH0</accession>
<dbReference type="GO" id="GO:0006952">
    <property type="term" value="P:defense response"/>
    <property type="evidence" value="ECO:0007669"/>
    <property type="project" value="UniProtKB-KW"/>
</dbReference>
<dbReference type="GeneID" id="130723230"/>
<dbReference type="Gene3D" id="3.30.530.20">
    <property type="match status" value="1"/>
</dbReference>
<evidence type="ECO:0000313" key="6">
    <source>
        <dbReference type="EMBL" id="AFK42512.1"/>
    </source>
</evidence>
<protein>
    <recommendedName>
        <fullName evidence="5">Bet v I/Major latex protein domain-containing protein</fullName>
    </recommendedName>
</protein>
<dbReference type="InterPro" id="IPR000916">
    <property type="entry name" value="Bet_v_I/MLP"/>
</dbReference>
<dbReference type="GO" id="GO:0004864">
    <property type="term" value="F:protein phosphatase inhibitor activity"/>
    <property type="evidence" value="ECO:0007669"/>
    <property type="project" value="InterPro"/>
</dbReference>
<dbReference type="PRINTS" id="PR00634">
    <property type="entry name" value="BETALLERGEN"/>
</dbReference>
<dbReference type="GO" id="GO:0038023">
    <property type="term" value="F:signaling receptor activity"/>
    <property type="evidence" value="ECO:0007669"/>
    <property type="project" value="InterPro"/>
</dbReference>
<organism evidence="6">
    <name type="scientific">Lotus japonicus</name>
    <name type="common">Lotus corniculatus var. japonicus</name>
    <dbReference type="NCBI Taxonomy" id="34305"/>
    <lineage>
        <taxon>Eukaryota</taxon>
        <taxon>Viridiplantae</taxon>
        <taxon>Streptophyta</taxon>
        <taxon>Embryophyta</taxon>
        <taxon>Tracheophyta</taxon>
        <taxon>Spermatophyta</taxon>
        <taxon>Magnoliopsida</taxon>
        <taxon>eudicotyledons</taxon>
        <taxon>Gunneridae</taxon>
        <taxon>Pentapetalae</taxon>
        <taxon>rosids</taxon>
        <taxon>fabids</taxon>
        <taxon>Fabales</taxon>
        <taxon>Fabaceae</taxon>
        <taxon>Papilionoideae</taxon>
        <taxon>50 kb inversion clade</taxon>
        <taxon>NPAAA clade</taxon>
        <taxon>Hologalegina</taxon>
        <taxon>robinioid clade</taxon>
        <taxon>Loteae</taxon>
        <taxon>Lotus</taxon>
    </lineage>
</organism>
<dbReference type="GO" id="GO:0005737">
    <property type="term" value="C:cytoplasm"/>
    <property type="evidence" value="ECO:0007669"/>
    <property type="project" value="TreeGrafter"/>
</dbReference>
<dbReference type="AlphaFoldDB" id="I3SQH0"/>
<dbReference type="SMART" id="SM01037">
    <property type="entry name" value="Bet_v_1"/>
    <property type="match status" value="1"/>
</dbReference>
<dbReference type="PANTHER" id="PTHR31213">
    <property type="entry name" value="OS08G0374000 PROTEIN-RELATED"/>
    <property type="match status" value="1"/>
</dbReference>
<dbReference type="GO" id="GO:0005634">
    <property type="term" value="C:nucleus"/>
    <property type="evidence" value="ECO:0007669"/>
    <property type="project" value="TreeGrafter"/>
</dbReference>
<sequence length="156" mass="17118">MGVITTGSERVSAVAPARLYKAIVLDFSNVFPKAIPNVESVEIIEGDGGPGSIKKFSLTDGLGSVKHKVDMVDPENYVYHYTIIEGKALLDQLEKISYEYKSMASPDGGSIIKCTTKYYTKGDAQLPDEFLKAIKEISDRSTKAVEDYLLANPDYN</sequence>
<dbReference type="PANTHER" id="PTHR31213:SF87">
    <property type="entry name" value="NODULIN-13"/>
    <property type="match status" value="1"/>
</dbReference>
<name>I3SQH0_LOTJA</name>
<dbReference type="GO" id="GO:0009738">
    <property type="term" value="P:abscisic acid-activated signaling pathway"/>
    <property type="evidence" value="ECO:0007669"/>
    <property type="project" value="InterPro"/>
</dbReference>
<dbReference type="InterPro" id="IPR024949">
    <property type="entry name" value="Bet_v_I_allergen"/>
</dbReference>